<accession>A0ABV9NQR6</accession>
<dbReference type="Pfam" id="PF08810">
    <property type="entry name" value="KapB"/>
    <property type="match status" value="1"/>
</dbReference>
<dbReference type="SMART" id="SM01298">
    <property type="entry name" value="KapB"/>
    <property type="match status" value="1"/>
</dbReference>
<gene>
    <name evidence="1" type="primary">kapB</name>
    <name evidence="1" type="ORF">ACFO4L_03140</name>
</gene>
<proteinExistence type="predicted"/>
<evidence type="ECO:0000313" key="1">
    <source>
        <dbReference type="EMBL" id="MFC4735572.1"/>
    </source>
</evidence>
<dbReference type="EMBL" id="JBHSGK010000003">
    <property type="protein sequence ID" value="MFC4735572.1"/>
    <property type="molecule type" value="Genomic_DNA"/>
</dbReference>
<name>A0ABV9NQR6_9BACI</name>
<dbReference type="InterPro" id="IPR014916">
    <property type="entry name" value="KapB"/>
</dbReference>
<keyword evidence="2" id="KW-1185">Reference proteome</keyword>
<sequence>METGELVTCTYKTGRYIGKLIDPTPAKPTSVVQILAVLRHPVQGDLHQPGQTDVALFQERKALAFNEKANIPDTHLKPYSGDVPDYNESLIRAVELFEEGLVNEHSPFADASLQALRSLQRDYRLKP</sequence>
<dbReference type="Gene3D" id="2.30.30.430">
    <property type="entry name" value="Kinase associated protein B domain"/>
    <property type="match status" value="1"/>
</dbReference>
<organism evidence="1 2">
    <name type="scientific">Bacillus daqingensis</name>
    <dbReference type="NCBI Taxonomy" id="872396"/>
    <lineage>
        <taxon>Bacteria</taxon>
        <taxon>Bacillati</taxon>
        <taxon>Bacillota</taxon>
        <taxon>Bacilli</taxon>
        <taxon>Bacillales</taxon>
        <taxon>Bacillaceae</taxon>
        <taxon>Bacillus</taxon>
    </lineage>
</organism>
<comment type="caution">
    <text evidence="1">The sequence shown here is derived from an EMBL/GenBank/DDBJ whole genome shotgun (WGS) entry which is preliminary data.</text>
</comment>
<protein>
    <submittedName>
        <fullName evidence="1">Sporulation phosphorelay system protein KapB</fullName>
    </submittedName>
</protein>
<dbReference type="Proteomes" id="UP001595896">
    <property type="component" value="Unassembled WGS sequence"/>
</dbReference>
<reference evidence="2" key="1">
    <citation type="journal article" date="2019" name="Int. J. Syst. Evol. Microbiol.">
        <title>The Global Catalogue of Microorganisms (GCM) 10K type strain sequencing project: providing services to taxonomists for standard genome sequencing and annotation.</title>
        <authorList>
            <consortium name="The Broad Institute Genomics Platform"/>
            <consortium name="The Broad Institute Genome Sequencing Center for Infectious Disease"/>
            <person name="Wu L."/>
            <person name="Ma J."/>
        </authorList>
    </citation>
    <scope>NUCLEOTIDE SEQUENCE [LARGE SCALE GENOMIC DNA]</scope>
    <source>
        <strain evidence="2">JCM 12165</strain>
    </source>
</reference>
<dbReference type="SUPFAM" id="SSF141251">
    <property type="entry name" value="Kinase-associated protein B-like"/>
    <property type="match status" value="1"/>
</dbReference>
<dbReference type="InterPro" id="IPR038080">
    <property type="entry name" value="KapB_sf"/>
</dbReference>
<dbReference type="RefSeq" id="WP_377908195.1">
    <property type="nucleotide sequence ID" value="NZ_JBHSGK010000003.1"/>
</dbReference>
<evidence type="ECO:0000313" key="2">
    <source>
        <dbReference type="Proteomes" id="UP001595896"/>
    </source>
</evidence>